<feature type="non-terminal residue" evidence="2">
    <location>
        <position position="64"/>
    </location>
</feature>
<dbReference type="EMBL" id="OW240912">
    <property type="protein sequence ID" value="CAH2223744.1"/>
    <property type="molecule type" value="Genomic_DNA"/>
</dbReference>
<evidence type="ECO:0000313" key="3">
    <source>
        <dbReference type="Proteomes" id="UP001295444"/>
    </source>
</evidence>
<evidence type="ECO:0000256" key="1">
    <source>
        <dbReference type="SAM" id="MobiDB-lite"/>
    </source>
</evidence>
<accession>A0AAD1R5G3</accession>
<feature type="region of interest" description="Disordered" evidence="1">
    <location>
        <begin position="1"/>
        <end position="64"/>
    </location>
</feature>
<feature type="compositionally biased region" description="Basic residues" evidence="1">
    <location>
        <begin position="9"/>
        <end position="23"/>
    </location>
</feature>
<proteinExistence type="predicted"/>
<dbReference type="Proteomes" id="UP001295444">
    <property type="component" value="Chromosome 01"/>
</dbReference>
<keyword evidence="3" id="KW-1185">Reference proteome</keyword>
<reference evidence="2" key="1">
    <citation type="submission" date="2022-03" db="EMBL/GenBank/DDBJ databases">
        <authorList>
            <person name="Alioto T."/>
            <person name="Alioto T."/>
            <person name="Gomez Garrido J."/>
        </authorList>
    </citation>
    <scope>NUCLEOTIDE SEQUENCE</scope>
</reference>
<evidence type="ECO:0000313" key="2">
    <source>
        <dbReference type="EMBL" id="CAH2223744.1"/>
    </source>
</evidence>
<organism evidence="2 3">
    <name type="scientific">Pelobates cultripes</name>
    <name type="common">Western spadefoot toad</name>
    <dbReference type="NCBI Taxonomy" id="61616"/>
    <lineage>
        <taxon>Eukaryota</taxon>
        <taxon>Metazoa</taxon>
        <taxon>Chordata</taxon>
        <taxon>Craniata</taxon>
        <taxon>Vertebrata</taxon>
        <taxon>Euteleostomi</taxon>
        <taxon>Amphibia</taxon>
        <taxon>Batrachia</taxon>
        <taxon>Anura</taxon>
        <taxon>Pelobatoidea</taxon>
        <taxon>Pelobatidae</taxon>
        <taxon>Pelobates</taxon>
    </lineage>
</organism>
<dbReference type="AlphaFoldDB" id="A0AAD1R5G3"/>
<gene>
    <name evidence="2" type="ORF">PECUL_23A061015</name>
</gene>
<feature type="compositionally biased region" description="Basic residues" evidence="1">
    <location>
        <begin position="31"/>
        <end position="41"/>
    </location>
</feature>
<name>A0AAD1R5G3_PELCU</name>
<protein>
    <submittedName>
        <fullName evidence="2">Uncharacterized protein</fullName>
    </submittedName>
</protein>
<sequence length="64" mass="7416">MRLPNAAQAHRKLPNAAQAHRKLQNAAQAHRNSRTPCRRRGTTAQRNYRFLREGDQLLQKNNLT</sequence>